<dbReference type="InterPro" id="IPR012938">
    <property type="entry name" value="Glc/Sorbosone_DH"/>
</dbReference>
<evidence type="ECO:0000259" key="4">
    <source>
        <dbReference type="PROSITE" id="PS51175"/>
    </source>
</evidence>
<dbReference type="Proteomes" id="UP000199111">
    <property type="component" value="Unassembled WGS sequence"/>
</dbReference>
<gene>
    <name evidence="5" type="ORF">SAMN05216275_11369</name>
</gene>
<proteinExistence type="predicted"/>
<dbReference type="InterPro" id="IPR005084">
    <property type="entry name" value="CBM6"/>
</dbReference>
<dbReference type="InterPro" id="IPR035986">
    <property type="entry name" value="PKD_dom_sf"/>
</dbReference>
<evidence type="ECO:0000259" key="3">
    <source>
        <dbReference type="PROSITE" id="PS50093"/>
    </source>
</evidence>
<protein>
    <submittedName>
        <fullName evidence="5">Glucose/arabinose dehydrogenase, beta-propeller fold</fullName>
    </submittedName>
</protein>
<dbReference type="PROSITE" id="PS51175">
    <property type="entry name" value="CBM6"/>
    <property type="match status" value="2"/>
</dbReference>
<dbReference type="CDD" id="cd00146">
    <property type="entry name" value="PKD"/>
    <property type="match status" value="1"/>
</dbReference>
<dbReference type="GO" id="GO:0005975">
    <property type="term" value="P:carbohydrate metabolic process"/>
    <property type="evidence" value="ECO:0007669"/>
    <property type="project" value="UniProtKB-ARBA"/>
</dbReference>
<accession>A0A1I3UV77</accession>
<dbReference type="Gene3D" id="3.40.50.880">
    <property type="match status" value="1"/>
</dbReference>
<reference evidence="6" key="1">
    <citation type="submission" date="2016-10" db="EMBL/GenBank/DDBJ databases">
        <authorList>
            <person name="Varghese N."/>
            <person name="Submissions S."/>
        </authorList>
    </citation>
    <scope>NUCLEOTIDE SEQUENCE [LARGE SCALE GENOMIC DNA]</scope>
    <source>
        <strain evidence="6">CGMCC 4.2126</strain>
    </source>
</reference>
<dbReference type="SUPFAM" id="SSF50370">
    <property type="entry name" value="Ricin B-like lectins"/>
    <property type="match status" value="1"/>
</dbReference>
<dbReference type="PROSITE" id="PS50093">
    <property type="entry name" value="PKD"/>
    <property type="match status" value="1"/>
</dbReference>
<evidence type="ECO:0000313" key="5">
    <source>
        <dbReference type="EMBL" id="SFJ85761.1"/>
    </source>
</evidence>
<dbReference type="InterPro" id="IPR008979">
    <property type="entry name" value="Galactose-bd-like_sf"/>
</dbReference>
<dbReference type="InterPro" id="IPR022409">
    <property type="entry name" value="PKD/Chitinase_dom"/>
</dbReference>
<name>A0A1I3UV77_9ACTN</name>
<dbReference type="InterPro" id="IPR006584">
    <property type="entry name" value="Cellulose-bd_IV"/>
</dbReference>
<dbReference type="PANTHER" id="PTHR40469">
    <property type="entry name" value="SECRETED GLYCOSYL HYDROLASE"/>
    <property type="match status" value="1"/>
</dbReference>
<dbReference type="Pfam" id="PF06439">
    <property type="entry name" value="3keto-disac_hyd"/>
    <property type="match status" value="1"/>
</dbReference>
<dbReference type="SMART" id="SM00606">
    <property type="entry name" value="CBD_IV"/>
    <property type="match status" value="2"/>
</dbReference>
<dbReference type="SMART" id="SM00089">
    <property type="entry name" value="PKD"/>
    <property type="match status" value="1"/>
</dbReference>
<dbReference type="SUPFAM" id="SSF49785">
    <property type="entry name" value="Galactose-binding domain-like"/>
    <property type="match status" value="2"/>
</dbReference>
<feature type="domain" description="CBM6" evidence="4">
    <location>
        <begin position="693"/>
        <end position="818"/>
    </location>
</feature>
<dbReference type="InterPro" id="IPR029010">
    <property type="entry name" value="ThuA-like"/>
</dbReference>
<organism evidence="5 6">
    <name type="scientific">Streptosporangium canum</name>
    <dbReference type="NCBI Taxonomy" id="324952"/>
    <lineage>
        <taxon>Bacteria</taxon>
        <taxon>Bacillati</taxon>
        <taxon>Actinomycetota</taxon>
        <taxon>Actinomycetes</taxon>
        <taxon>Streptosporangiales</taxon>
        <taxon>Streptosporangiaceae</taxon>
        <taxon>Streptosporangium</taxon>
    </lineage>
</organism>
<dbReference type="SUPFAM" id="SSF52317">
    <property type="entry name" value="Class I glutamine amidotransferase-like"/>
    <property type="match status" value="1"/>
</dbReference>
<dbReference type="Pfam" id="PF03422">
    <property type="entry name" value="CBM_6"/>
    <property type="match status" value="2"/>
</dbReference>
<dbReference type="GO" id="GO:0016787">
    <property type="term" value="F:hydrolase activity"/>
    <property type="evidence" value="ECO:0007669"/>
    <property type="project" value="InterPro"/>
</dbReference>
<feature type="signal peptide" evidence="2">
    <location>
        <begin position="1"/>
        <end position="39"/>
    </location>
</feature>
<dbReference type="Gene3D" id="2.80.10.50">
    <property type="match status" value="1"/>
</dbReference>
<dbReference type="InterPro" id="IPR011041">
    <property type="entry name" value="Quinoprot_gluc/sorb_DH_b-prop"/>
</dbReference>
<dbReference type="InterPro" id="IPR035992">
    <property type="entry name" value="Ricin_B-like_lectins"/>
</dbReference>
<dbReference type="GO" id="GO:0030246">
    <property type="term" value="F:carbohydrate binding"/>
    <property type="evidence" value="ECO:0007669"/>
    <property type="project" value="InterPro"/>
</dbReference>
<dbReference type="PROSITE" id="PS50231">
    <property type="entry name" value="RICIN_B_LECTIN"/>
    <property type="match status" value="1"/>
</dbReference>
<sequence>MPPSRFTVRASRWVARTSALLLAMSSTVVLTVAATPAQAHDVIDPADYQRVELAKGVAEMGEPMTMAVLPDLSALHTSRDGTLRRTDSQGQTSVVGTLSVYTHDEEGLQGVAVDPGFAANRTVYLYYAPRLNTPAGDAPATGTDWSAWQGVNRLARFTVKPDWTLDTASEVKVLDVSADRGMCCHVGGDMDFDAQGNLYLSTGDDTNPFDSAGFAPIDERAGRNPVYDAQRSSGNTDDLRGKILRIKVNPADGTYTIPQGNLFPPGTPKTRPEIYAMGFRNPFRMTVDKTTGVVYVGDYGPDAGSTDPDRGPSGQVEFNRVTKPGNYGWPYCTGTNTLAETYNEYTFPSGPAGQKYDCAAGGPANNSPRNTGQDKLPPAQAAWIRYGGDAGSPPEFGGGSESPMGGPVYRYDAGLNSDVKFPQDLNGHFFAGEFGRKWIKAIDVAADGTRGEIADFPWTGTQVMDLAFGPDGALYVLDYGSGYFGGDANSALYRFEYIKDRDRSPIAVAKADRTSGKTPLTVKFSSAGSADPEGGALTYAWNFGDGATSTEPNPTKTYTTEGEFSATLTVRDPQGNSGTAGVVITAGNTAPAVAIDVPAPGRLFTWGDTVPFTIRVTDPEDTGIDCAKVKMTYVLGHDSHGHQITSKNGCSGELTIPADGEHDDAANIFAVFDAEYTDKGGLTTHTQHILQPRHRQAEHYTAMSGIAQISKTAAHGGKTVGDVHNGDWIAFTPYRLDDTRTIKARVSSAGVGGAIEVRAGSPTGTLLGKAVVPVTGGWETFVDVQAPLSGATAETTTLYLVFTGGSGALFDLDDFTLAKEGAGGGPIHAADGRCVDVAGANSTDGTKVQLYSCNGSNAQTWLVEGQAIKALGKCLDVAGANSADGTRVQIYSCNGSNAQKWTAENGALKALGKCLDASDAAQLVIRTCNASAGQKFTVQTGLSDGGDVLVFSRTAGFRHDSIPAGIQAIKDLGFTVTATEDPGAFTAANLAGHKAVVFLNTTGDVLDAAQQAAFEGYIKAGGGYVGIHAAADTEYDWPWYGDLVGAWFASHPAVQKATVEVEDRAHPATAHLGATWERTDEWYDYKTNARTSAHVLATLDESTYSGGKMGADHPIAWCKPYDGGRSFYTGGGHTATSFAEPEFRRHLLGGIDYAVGEARADCRPESGYTALYNGSTTGWEQAGPGSFANAGGTLTSQGGMGLLWYKAKEYTTSYSLKLDWKAAGDDNSGVFLGFPSSTDPWSAVDNGYEIQIDATDAPEKTTGSVYGFKSADLAARDAALNPPGQWNTYELRVEGERLQIFLNGVKINDFTGTDPARSLKNGHVGLQNHGDGDEVSFRNIRIKELGPPAGDTVIQAESWSQANGVDTYPHGPAHGGTVLGYVSPGDWAAYDVDLTGVTAFTARVASPGPTGGFEIRAGSPTGSMLGGVTVPNTGGWESYTDVSTALANVPSGAARLYLVFTGANFDVDDLTLVRGAKAGEAPATEAARDLLGSVTRPAGPS</sequence>
<dbReference type="EMBL" id="FOQY01000013">
    <property type="protein sequence ID" value="SFJ85761.1"/>
    <property type="molecule type" value="Genomic_DNA"/>
</dbReference>
<dbReference type="Pfam" id="PF00652">
    <property type="entry name" value="Ricin_B_lectin"/>
    <property type="match status" value="1"/>
</dbReference>
<dbReference type="Pfam" id="PF18911">
    <property type="entry name" value="PKD_4"/>
    <property type="match status" value="1"/>
</dbReference>
<dbReference type="Gene3D" id="2.60.120.560">
    <property type="entry name" value="Exo-inulinase, domain 1"/>
    <property type="match status" value="1"/>
</dbReference>
<dbReference type="Gene3D" id="2.60.40.10">
    <property type="entry name" value="Immunoglobulins"/>
    <property type="match status" value="1"/>
</dbReference>
<dbReference type="Gene3D" id="2.120.10.30">
    <property type="entry name" value="TolB, C-terminal domain"/>
    <property type="match status" value="1"/>
</dbReference>
<feature type="domain" description="CBM6" evidence="4">
    <location>
        <begin position="1352"/>
        <end position="1473"/>
    </location>
</feature>
<dbReference type="InterPro" id="IPR000772">
    <property type="entry name" value="Ricin_B_lectin"/>
</dbReference>
<keyword evidence="6" id="KW-1185">Reference proteome</keyword>
<feature type="chain" id="PRO_5011538396" evidence="2">
    <location>
        <begin position="40"/>
        <end position="1501"/>
    </location>
</feature>
<dbReference type="SMART" id="SM00458">
    <property type="entry name" value="RICIN"/>
    <property type="match status" value="1"/>
</dbReference>
<feature type="domain" description="PKD" evidence="3">
    <location>
        <begin position="505"/>
        <end position="586"/>
    </location>
</feature>
<dbReference type="InterPro" id="IPR010496">
    <property type="entry name" value="AL/BT2_dom"/>
</dbReference>
<evidence type="ECO:0000256" key="2">
    <source>
        <dbReference type="SAM" id="SignalP"/>
    </source>
</evidence>
<dbReference type="SUPFAM" id="SSF50952">
    <property type="entry name" value="Soluble quinoprotein glucose dehydrogenase"/>
    <property type="match status" value="1"/>
</dbReference>
<dbReference type="Pfam" id="PF07995">
    <property type="entry name" value="GSDH"/>
    <property type="match status" value="1"/>
</dbReference>
<dbReference type="InterPro" id="IPR011042">
    <property type="entry name" value="6-blade_b-propeller_TolB-like"/>
</dbReference>
<evidence type="ECO:0000313" key="6">
    <source>
        <dbReference type="Proteomes" id="UP000199111"/>
    </source>
</evidence>
<keyword evidence="1 2" id="KW-0732">Signal</keyword>
<dbReference type="InterPro" id="IPR029062">
    <property type="entry name" value="Class_I_gatase-like"/>
</dbReference>
<dbReference type="SUPFAM" id="SSF49299">
    <property type="entry name" value="PKD domain"/>
    <property type="match status" value="1"/>
</dbReference>
<dbReference type="CDD" id="cd04084">
    <property type="entry name" value="CBM6_xylanase-like"/>
    <property type="match status" value="2"/>
</dbReference>
<dbReference type="Gene3D" id="2.60.120.260">
    <property type="entry name" value="Galactose-binding domain-like"/>
    <property type="match status" value="2"/>
</dbReference>
<dbReference type="PANTHER" id="PTHR40469:SF2">
    <property type="entry name" value="GALACTOSE-BINDING DOMAIN-LIKE SUPERFAMILY PROTEIN"/>
    <property type="match status" value="1"/>
</dbReference>
<dbReference type="InterPro" id="IPR000601">
    <property type="entry name" value="PKD_dom"/>
</dbReference>
<evidence type="ECO:0000256" key="1">
    <source>
        <dbReference type="ARBA" id="ARBA00022729"/>
    </source>
</evidence>
<dbReference type="Pfam" id="PF06283">
    <property type="entry name" value="ThuA"/>
    <property type="match status" value="1"/>
</dbReference>
<dbReference type="InterPro" id="IPR013783">
    <property type="entry name" value="Ig-like_fold"/>
</dbReference>